<evidence type="ECO:0000313" key="3">
    <source>
        <dbReference type="Proteomes" id="UP001203207"/>
    </source>
</evidence>
<dbReference type="AlphaFoldDB" id="A0AAE3FYV9"/>
<sequence>MSSIDAANRYRHSPSSVASIQTISSSAGSSTVTAIYEHTREISREINHRVLKLQSPNAQIEIVWFENGDFSLHYHEDHEQGQFDHRWDRHPSDHNARDHIHLGLNALTPGGDLFHPSDWRDVLSVALSEVEARQRAFWEE</sequence>
<name>A0AAE3FYV9_9EURY</name>
<dbReference type="Pfam" id="PF20126">
    <property type="entry name" value="TumE"/>
    <property type="match status" value="1"/>
</dbReference>
<proteinExistence type="predicted"/>
<gene>
    <name evidence="2" type="ORF">AArcSt2_12370</name>
</gene>
<organism evidence="2 3">
    <name type="scientific">Natronocalculus amylovorans</name>
    <dbReference type="NCBI Taxonomy" id="2917812"/>
    <lineage>
        <taxon>Archaea</taxon>
        <taxon>Methanobacteriati</taxon>
        <taxon>Methanobacteriota</taxon>
        <taxon>Stenosarchaea group</taxon>
        <taxon>Halobacteria</taxon>
        <taxon>Halobacteriales</taxon>
        <taxon>Haloferacaceae</taxon>
        <taxon>Natronocalculus</taxon>
    </lineage>
</organism>
<feature type="compositionally biased region" description="Low complexity" evidence="1">
    <location>
        <begin position="13"/>
        <end position="23"/>
    </location>
</feature>
<keyword evidence="3" id="KW-1185">Reference proteome</keyword>
<reference evidence="2" key="1">
    <citation type="journal article" date="2022" name="Syst. Appl. Microbiol.">
        <title>Natronocalculus amylovorans gen. nov., sp. nov., and Natranaeroarchaeum aerophilus sp. nov., dominant culturable amylolytic natronoarchaea from hypersaline soda lakes in southwestern Siberia.</title>
        <authorList>
            <person name="Sorokin D.Y."/>
            <person name="Elcheninov A.G."/>
            <person name="Khizhniak T.V."/>
            <person name="Koenen M."/>
            <person name="Bale N.J."/>
            <person name="Damste J.S.S."/>
            <person name="Kublanov I.V."/>
        </authorList>
    </citation>
    <scope>NUCLEOTIDE SEQUENCE</scope>
    <source>
        <strain evidence="2">AArc-St2</strain>
    </source>
</reference>
<evidence type="ECO:0000313" key="2">
    <source>
        <dbReference type="EMBL" id="MCL9817740.1"/>
    </source>
</evidence>
<dbReference type="EMBL" id="JAKRVX010000005">
    <property type="protein sequence ID" value="MCL9817740.1"/>
    <property type="molecule type" value="Genomic_DNA"/>
</dbReference>
<feature type="region of interest" description="Disordered" evidence="1">
    <location>
        <begin position="1"/>
        <end position="23"/>
    </location>
</feature>
<accession>A0AAE3FYV9</accession>
<dbReference type="RefSeq" id="WP_250585050.1">
    <property type="nucleotide sequence ID" value="NZ_JAKRVX010000005.1"/>
</dbReference>
<reference evidence="2" key="2">
    <citation type="submission" date="2022-02" db="EMBL/GenBank/DDBJ databases">
        <authorList>
            <person name="Elcheninov A.G."/>
            <person name="Sorokin D.Y."/>
            <person name="Kublanov I.V."/>
        </authorList>
    </citation>
    <scope>NUCLEOTIDE SEQUENCE</scope>
    <source>
        <strain evidence="2">AArc-St2</strain>
    </source>
</reference>
<dbReference type="InterPro" id="IPR045397">
    <property type="entry name" value="TumE-like"/>
</dbReference>
<protein>
    <submittedName>
        <fullName evidence="2">Uncharacterized protein</fullName>
    </submittedName>
</protein>
<evidence type="ECO:0000256" key="1">
    <source>
        <dbReference type="SAM" id="MobiDB-lite"/>
    </source>
</evidence>
<dbReference type="Proteomes" id="UP001203207">
    <property type="component" value="Unassembled WGS sequence"/>
</dbReference>
<comment type="caution">
    <text evidence="2">The sequence shown here is derived from an EMBL/GenBank/DDBJ whole genome shotgun (WGS) entry which is preliminary data.</text>
</comment>